<keyword evidence="2" id="KW-1185">Reference proteome</keyword>
<evidence type="ECO:0000313" key="2">
    <source>
        <dbReference type="Proteomes" id="UP000590740"/>
    </source>
</evidence>
<dbReference type="Proteomes" id="UP000590740">
    <property type="component" value="Unassembled WGS sequence"/>
</dbReference>
<accession>A0A7W7YAH1</accession>
<dbReference type="AlphaFoldDB" id="A0A7W7YAH1"/>
<comment type="caution">
    <text evidence="1">The sequence shown here is derived from an EMBL/GenBank/DDBJ whole genome shotgun (WGS) entry which is preliminary data.</text>
</comment>
<name>A0A7W7YAH1_9BACT</name>
<protein>
    <submittedName>
        <fullName evidence="1">Uncharacterized protein</fullName>
    </submittedName>
</protein>
<reference evidence="1 2" key="1">
    <citation type="submission" date="2020-08" db="EMBL/GenBank/DDBJ databases">
        <title>Genomic Encyclopedia of Type Strains, Phase IV (KMG-IV): sequencing the most valuable type-strain genomes for metagenomic binning, comparative biology and taxonomic classification.</title>
        <authorList>
            <person name="Goeker M."/>
        </authorList>
    </citation>
    <scope>NUCLEOTIDE SEQUENCE [LARGE SCALE GENOMIC DNA]</scope>
    <source>
        <strain evidence="1 2">DSM 12252</strain>
    </source>
</reference>
<sequence length="109" mass="12683">MHEHDDTGDKLEHAYFCYLADKFEREPELLRRAQATVQRWLSIDHHGAKQLLSWQELIISALETQAGMSRLCKVLRADDEETRFLKGFAPFPGLLSRAEKKQFLCASRH</sequence>
<proteinExistence type="predicted"/>
<organism evidence="1 2">
    <name type="scientific">Prosthecobacter vanneervenii</name>
    <dbReference type="NCBI Taxonomy" id="48466"/>
    <lineage>
        <taxon>Bacteria</taxon>
        <taxon>Pseudomonadati</taxon>
        <taxon>Verrucomicrobiota</taxon>
        <taxon>Verrucomicrobiia</taxon>
        <taxon>Verrucomicrobiales</taxon>
        <taxon>Verrucomicrobiaceae</taxon>
        <taxon>Prosthecobacter</taxon>
    </lineage>
</organism>
<dbReference type="RefSeq" id="WP_184339553.1">
    <property type="nucleotide sequence ID" value="NZ_JACHIG010000004.1"/>
</dbReference>
<evidence type="ECO:0000313" key="1">
    <source>
        <dbReference type="EMBL" id="MBB5032632.1"/>
    </source>
</evidence>
<gene>
    <name evidence="1" type="ORF">HNQ65_002214</name>
</gene>
<dbReference type="EMBL" id="JACHIG010000004">
    <property type="protein sequence ID" value="MBB5032632.1"/>
    <property type="molecule type" value="Genomic_DNA"/>
</dbReference>